<dbReference type="SMART" id="SM00304">
    <property type="entry name" value="HAMP"/>
    <property type="match status" value="1"/>
</dbReference>
<dbReference type="FunFam" id="1.10.287.950:FF:000001">
    <property type="entry name" value="Methyl-accepting chemotaxis sensory transducer"/>
    <property type="match status" value="1"/>
</dbReference>
<comment type="similarity">
    <text evidence="6">Belongs to the methyl-accepting chemotaxis (MCP) protein family.</text>
</comment>
<evidence type="ECO:0000256" key="8">
    <source>
        <dbReference type="SAM" id="Phobius"/>
    </source>
</evidence>
<dbReference type="CDD" id="cd06225">
    <property type="entry name" value="HAMP"/>
    <property type="match status" value="1"/>
</dbReference>
<dbReference type="GO" id="GO:0016020">
    <property type="term" value="C:membrane"/>
    <property type="evidence" value="ECO:0007669"/>
    <property type="project" value="UniProtKB-SubCell"/>
</dbReference>
<keyword evidence="12" id="KW-1185">Reference proteome</keyword>
<dbReference type="PROSITE" id="PS50111">
    <property type="entry name" value="CHEMOTAXIS_TRANSDUC_2"/>
    <property type="match status" value="1"/>
</dbReference>
<dbReference type="Pfam" id="PF00015">
    <property type="entry name" value="MCPsignal"/>
    <property type="match status" value="1"/>
</dbReference>
<dbReference type="RefSeq" id="WP_066886560.1">
    <property type="nucleotide sequence ID" value="NZ_LODL01000039.1"/>
</dbReference>
<dbReference type="PROSITE" id="PS50885">
    <property type="entry name" value="HAMP"/>
    <property type="match status" value="1"/>
</dbReference>
<keyword evidence="3 8" id="KW-1133">Transmembrane helix</keyword>
<keyword evidence="5 7" id="KW-0807">Transducer</keyword>
<evidence type="ECO:0000313" key="12">
    <source>
        <dbReference type="Proteomes" id="UP000070186"/>
    </source>
</evidence>
<dbReference type="InterPro" id="IPR003660">
    <property type="entry name" value="HAMP_dom"/>
</dbReference>
<accession>A0A133XE19</accession>
<feature type="domain" description="HAMP" evidence="10">
    <location>
        <begin position="342"/>
        <end position="394"/>
    </location>
</feature>
<evidence type="ECO:0000256" key="5">
    <source>
        <dbReference type="ARBA" id="ARBA00023224"/>
    </source>
</evidence>
<feature type="transmembrane region" description="Helical" evidence="8">
    <location>
        <begin position="21"/>
        <end position="43"/>
    </location>
</feature>
<evidence type="ECO:0000259" key="10">
    <source>
        <dbReference type="PROSITE" id="PS50885"/>
    </source>
</evidence>
<evidence type="ECO:0000256" key="4">
    <source>
        <dbReference type="ARBA" id="ARBA00023136"/>
    </source>
</evidence>
<dbReference type="PANTHER" id="PTHR32089:SF119">
    <property type="entry name" value="METHYL-ACCEPTING CHEMOTAXIS PROTEIN CTPL"/>
    <property type="match status" value="1"/>
</dbReference>
<evidence type="ECO:0000256" key="3">
    <source>
        <dbReference type="ARBA" id="ARBA00022989"/>
    </source>
</evidence>
<dbReference type="Pfam" id="PF00672">
    <property type="entry name" value="HAMP"/>
    <property type="match status" value="1"/>
</dbReference>
<proteinExistence type="inferred from homology"/>
<dbReference type="GO" id="GO:0007165">
    <property type="term" value="P:signal transduction"/>
    <property type="evidence" value="ECO:0007669"/>
    <property type="project" value="UniProtKB-KW"/>
</dbReference>
<keyword evidence="4 8" id="KW-0472">Membrane</keyword>
<dbReference type="SMART" id="SM00283">
    <property type="entry name" value="MA"/>
    <property type="match status" value="1"/>
</dbReference>
<sequence length="671" mass="72455">MQALFAPAVTLMNRLRYTSKFLLLGTAVGLVMLVLLFTVYTNLNRDIETAQQELAGLQMLKPVNRMAQYMQQHRGLSSGVLNGNEAMKPKRADKEKEVTDMIAAADAVLSPSLRESSAWKAIRQDWETIRSQGLSWAPADNIKHHSAMIAKVLVFMVDVADESQLTLDPVMDTYYFMDTVVTKMPAMLEPLGITRARGTGVLASKELTLQNRRDITALIAQMTGTLGSQNKNIDKVIRYAPALKDALSGPTREFSAGVEKVFALVQDDILGDKFATPPQEYFAMTTQIIDLGYKMMFETLIPQFEKQLEERKASAQRILSFQVGLAFIVMSIVGYLGIGTYYSVIGSVEIFSKGARRLAEGDLTVEFISEGADELHAAGNDFNDMAHAFRKLLGRIQTDVQRLRQAAEQLASSSQQISASTGLQSDSASSMAASVEEMTVGVDHIAKNAQDAQDYSRESDEVAAQGGNIVQSVVSEIRGIADTVNESAAAVEALGQQSDQISAIVGTIKDIADQTNLLALNAAIEAARAGESGRGFAVVADEVRKLAERTAKSTQEISGMITSIQSGTATAVSSMKRGVERVANGVEQAQLAGTAIGQVQSQSRNVLNAVSEISVALREQATASTEIAQNVERIAQMAEENNAAAYGNAETAGELRQLAETLSSEVARFRT</sequence>
<evidence type="ECO:0000256" key="1">
    <source>
        <dbReference type="ARBA" id="ARBA00004141"/>
    </source>
</evidence>
<name>A0A133XE19_9RHOO</name>
<dbReference type="STRING" id="281362.AT959_18465"/>
<comment type="caution">
    <text evidence="11">The sequence shown here is derived from an EMBL/GenBank/DDBJ whole genome shotgun (WGS) entry which is preliminary data.</text>
</comment>
<evidence type="ECO:0000313" key="11">
    <source>
        <dbReference type="EMBL" id="KXB29171.1"/>
    </source>
</evidence>
<keyword evidence="2 8" id="KW-0812">Transmembrane</keyword>
<protein>
    <submittedName>
        <fullName evidence="11">Chemotaxis protein</fullName>
    </submittedName>
</protein>
<dbReference type="SUPFAM" id="SSF58104">
    <property type="entry name" value="Methyl-accepting chemotaxis protein (MCP) signaling domain"/>
    <property type="match status" value="1"/>
</dbReference>
<dbReference type="AlphaFoldDB" id="A0A133XE19"/>
<comment type="subcellular location">
    <subcellularLocation>
        <location evidence="1">Membrane</location>
        <topology evidence="1">Multi-pass membrane protein</topology>
    </subcellularLocation>
</comment>
<feature type="domain" description="Methyl-accepting transducer" evidence="9">
    <location>
        <begin position="399"/>
        <end position="635"/>
    </location>
</feature>
<gene>
    <name evidence="11" type="ORF">AT959_18465</name>
</gene>
<dbReference type="CDD" id="cd11386">
    <property type="entry name" value="MCP_signal"/>
    <property type="match status" value="1"/>
</dbReference>
<evidence type="ECO:0000256" key="6">
    <source>
        <dbReference type="ARBA" id="ARBA00029447"/>
    </source>
</evidence>
<dbReference type="Gene3D" id="1.10.287.950">
    <property type="entry name" value="Methyl-accepting chemotaxis protein"/>
    <property type="match status" value="1"/>
</dbReference>
<dbReference type="Proteomes" id="UP000070186">
    <property type="component" value="Unassembled WGS sequence"/>
</dbReference>
<evidence type="ECO:0000256" key="7">
    <source>
        <dbReference type="PROSITE-ProRule" id="PRU00284"/>
    </source>
</evidence>
<dbReference type="EMBL" id="LODL01000039">
    <property type="protein sequence ID" value="KXB29171.1"/>
    <property type="molecule type" value="Genomic_DNA"/>
</dbReference>
<dbReference type="PANTHER" id="PTHR32089">
    <property type="entry name" value="METHYL-ACCEPTING CHEMOTAXIS PROTEIN MCPB"/>
    <property type="match status" value="1"/>
</dbReference>
<feature type="transmembrane region" description="Helical" evidence="8">
    <location>
        <begin position="318"/>
        <end position="342"/>
    </location>
</feature>
<reference evidence="11 12" key="1">
    <citation type="submission" date="2015-12" db="EMBL/GenBank/DDBJ databases">
        <title>Nitrous oxide reduction kinetics distinguish bacteria harboring typical versus atypical NosZ.</title>
        <authorList>
            <person name="Yoon S."/>
            <person name="Nissen S."/>
            <person name="Park D."/>
            <person name="Sanford R.A."/>
            <person name="Loeffler F.E."/>
        </authorList>
    </citation>
    <scope>NUCLEOTIDE SEQUENCE [LARGE SCALE GENOMIC DNA]</scope>
    <source>
        <strain evidence="11 12">ATCC BAA-841</strain>
    </source>
</reference>
<evidence type="ECO:0000259" key="9">
    <source>
        <dbReference type="PROSITE" id="PS50111"/>
    </source>
</evidence>
<organism evidence="11 12">
    <name type="scientific">Dechloromonas denitrificans</name>
    <dbReference type="NCBI Taxonomy" id="281362"/>
    <lineage>
        <taxon>Bacteria</taxon>
        <taxon>Pseudomonadati</taxon>
        <taxon>Pseudomonadota</taxon>
        <taxon>Betaproteobacteria</taxon>
        <taxon>Rhodocyclales</taxon>
        <taxon>Azonexaceae</taxon>
        <taxon>Dechloromonas</taxon>
    </lineage>
</organism>
<dbReference type="InterPro" id="IPR004089">
    <property type="entry name" value="MCPsignal_dom"/>
</dbReference>
<dbReference type="GO" id="GO:0006935">
    <property type="term" value="P:chemotaxis"/>
    <property type="evidence" value="ECO:0007669"/>
    <property type="project" value="UniProtKB-ARBA"/>
</dbReference>
<evidence type="ECO:0000256" key="2">
    <source>
        <dbReference type="ARBA" id="ARBA00022692"/>
    </source>
</evidence>